<evidence type="ECO:0000313" key="2">
    <source>
        <dbReference type="EMBL" id="SDS51921.1"/>
    </source>
</evidence>
<dbReference type="OrthoDB" id="3471694at2"/>
<sequence length="191" mass="21319">MRKLVVSIHSTANNIVTGPPDGDETDFPRWAQPGIDQSTNQFLTSLDGVDTMVLGRGTYEDLVRKWPNVQEWPDVPDVAVRIAEKINTAHKFVVTSRSTDQLDWGAYEPATPIAGPDLERQIHQLKAAEGGDIITFGSPVLVQALTNAALVDEYRIIVHPVIMHEGRRLFEIWTVGPISRWSRSSRSRPAR</sequence>
<keyword evidence="3" id="KW-1185">Reference proteome</keyword>
<dbReference type="Gene3D" id="3.40.430.10">
    <property type="entry name" value="Dihydrofolate Reductase, subunit A"/>
    <property type="match status" value="1"/>
</dbReference>
<accession>A0A1H1SVG3</accession>
<gene>
    <name evidence="2" type="ORF">SAMN04488543_1883</name>
</gene>
<reference evidence="2 3" key="1">
    <citation type="submission" date="2016-10" db="EMBL/GenBank/DDBJ databases">
        <authorList>
            <person name="de Groot N.N."/>
        </authorList>
    </citation>
    <scope>NUCLEOTIDE SEQUENCE [LARGE SCALE GENOMIC DNA]</scope>
    <source>
        <strain evidence="2 3">DSM 21741</strain>
    </source>
</reference>
<dbReference type="InterPro" id="IPR024072">
    <property type="entry name" value="DHFR-like_dom_sf"/>
</dbReference>
<dbReference type="STRING" id="546871.SAMN04488543_1883"/>
<proteinExistence type="predicted"/>
<dbReference type="GO" id="GO:0008703">
    <property type="term" value="F:5-amino-6-(5-phosphoribosylamino)uracil reductase activity"/>
    <property type="evidence" value="ECO:0007669"/>
    <property type="project" value="InterPro"/>
</dbReference>
<name>A0A1H1SVG3_9ACTN</name>
<evidence type="ECO:0000313" key="3">
    <source>
        <dbReference type="Proteomes" id="UP000199092"/>
    </source>
</evidence>
<feature type="domain" description="Bacterial bifunctional deaminase-reductase C-terminal" evidence="1">
    <location>
        <begin position="79"/>
        <end position="171"/>
    </location>
</feature>
<protein>
    <submittedName>
        <fullName evidence="2">Dihydrofolate reductase</fullName>
    </submittedName>
</protein>
<dbReference type="InterPro" id="IPR002734">
    <property type="entry name" value="RibDG_C"/>
</dbReference>
<dbReference type="SUPFAM" id="SSF53597">
    <property type="entry name" value="Dihydrofolate reductase-like"/>
    <property type="match status" value="1"/>
</dbReference>
<dbReference type="EMBL" id="LT629749">
    <property type="protein sequence ID" value="SDS51921.1"/>
    <property type="molecule type" value="Genomic_DNA"/>
</dbReference>
<dbReference type="Pfam" id="PF01872">
    <property type="entry name" value="RibD_C"/>
    <property type="match status" value="1"/>
</dbReference>
<dbReference type="RefSeq" id="WP_091412350.1">
    <property type="nucleotide sequence ID" value="NZ_LT629749.1"/>
</dbReference>
<dbReference type="AlphaFoldDB" id="A0A1H1SVG3"/>
<dbReference type="GO" id="GO:0009231">
    <property type="term" value="P:riboflavin biosynthetic process"/>
    <property type="evidence" value="ECO:0007669"/>
    <property type="project" value="InterPro"/>
</dbReference>
<organism evidence="2 3">
    <name type="scientific">Friedmanniella luteola</name>
    <dbReference type="NCBI Taxonomy" id="546871"/>
    <lineage>
        <taxon>Bacteria</taxon>
        <taxon>Bacillati</taxon>
        <taxon>Actinomycetota</taxon>
        <taxon>Actinomycetes</taxon>
        <taxon>Propionibacteriales</taxon>
        <taxon>Nocardioidaceae</taxon>
        <taxon>Friedmanniella</taxon>
    </lineage>
</organism>
<dbReference type="Proteomes" id="UP000199092">
    <property type="component" value="Chromosome I"/>
</dbReference>
<evidence type="ECO:0000259" key="1">
    <source>
        <dbReference type="Pfam" id="PF01872"/>
    </source>
</evidence>